<dbReference type="RefSeq" id="WP_015023791.1">
    <property type="nucleotide sequence ID" value="NC_018721.1"/>
</dbReference>
<dbReference type="OrthoDB" id="1442049at2"/>
<evidence type="ECO:0000313" key="1">
    <source>
        <dbReference type="EMBL" id="AFU68185.1"/>
    </source>
</evidence>
<sequence length="562" mass="65813">MLYIKFEIKDSSRFEDFQKLYDHMVKVRQPGFKFDDVGPEFDWDGMKSQEEVDAAVEELNTFLDHQVEPEIYRCKALLPNYVKVFLESYLQGGNESLESFGSQDVVSIFNYLEYGFEVEMDTLKKINDHLGIVKFSTANYPFGGMERFIMTLAAYDLKPVACFDGFNECDIKWTTTHEYDSVVSLKKNRFSMIKNLISNSFFKKLSFLMLLLISSHALAQMDTSTYVLNNSLEKKNKESLLVLDKPEFPSPEKELLFFFSETYFFDLHNYSGNVQKVDNVRLVYHPDERIISADTSSFEFENHAFKDLRISRKPIIDHIGVDSIAKKGNTVQLFHFDEEMDYVYQVYELKDAQIVTSADLTSVLYYSTEYTYNKKNKLLKVITTDDYNNKEIETATYNKNGTIRSKKSFETSDGISITTTTYSYKNKLLTQVETHSVLYFVPLDKEQKPIEKINYSKYTDDDTFINLNTVDFLYNDKNELVKVVENSKGFSKNEGVNYKNMQTFDLEYKSNKLIIIASLPENRRYEYIFDEHANTKEINSYVVENDETWLHKKTTFKILYRE</sequence>
<keyword evidence="2" id="KW-1185">Reference proteome</keyword>
<proteinExistence type="predicted"/>
<reference evidence="1" key="2">
    <citation type="submission" date="2012-09" db="EMBL/GenBank/DDBJ databases">
        <title>The complete sequence of Psychroflexus torquis an extreme psychrophile from sea-ice that is stimulated by light.</title>
        <authorList>
            <person name="Feng S."/>
            <person name="Powell S.M."/>
            <person name="Bowman J.P."/>
        </authorList>
    </citation>
    <scope>NUCLEOTIDE SEQUENCE [LARGE SCALE GENOMIC DNA]</scope>
    <source>
        <strain evidence="1">ATCC 700755</strain>
    </source>
</reference>
<name>K4IRT6_PSYTT</name>
<dbReference type="eggNOG" id="ENOG5031IR4">
    <property type="taxonomic scope" value="Bacteria"/>
</dbReference>
<dbReference type="EMBL" id="CP003879">
    <property type="protein sequence ID" value="AFU68185.1"/>
    <property type="molecule type" value="Genomic_DNA"/>
</dbReference>
<gene>
    <name evidence="1" type="ordered locus">P700755_001248</name>
</gene>
<reference evidence="1" key="1">
    <citation type="submission" date="2006-03" db="EMBL/GenBank/DDBJ databases">
        <authorList>
            <person name="Bowman J."/>
            <person name="Ferriera S."/>
            <person name="Johnson J."/>
            <person name="Kravitz S."/>
            <person name="Halpern A."/>
            <person name="Remington K."/>
            <person name="Beeson K."/>
            <person name="Tran B."/>
            <person name="Rogers Y.-H."/>
            <person name="Friedman R."/>
            <person name="Venter J.C."/>
        </authorList>
    </citation>
    <scope>NUCLEOTIDE SEQUENCE [LARGE SCALE GENOMIC DNA]</scope>
    <source>
        <strain evidence="1">ATCC 700755</strain>
    </source>
</reference>
<dbReference type="KEGG" id="ptq:P700755_001248"/>
<organism evidence="1 2">
    <name type="scientific">Psychroflexus torquis (strain ATCC 700755 / CIP 106069 / ACAM 623)</name>
    <dbReference type="NCBI Taxonomy" id="313595"/>
    <lineage>
        <taxon>Bacteria</taxon>
        <taxon>Pseudomonadati</taxon>
        <taxon>Bacteroidota</taxon>
        <taxon>Flavobacteriia</taxon>
        <taxon>Flavobacteriales</taxon>
        <taxon>Flavobacteriaceae</taxon>
        <taxon>Psychroflexus</taxon>
    </lineage>
</organism>
<dbReference type="AlphaFoldDB" id="K4IRT6"/>
<dbReference type="HOGENOM" id="CLU_484733_0_0_10"/>
<accession>K4IRT6</accession>
<dbReference type="Proteomes" id="UP000008514">
    <property type="component" value="Chromosome"/>
</dbReference>
<protein>
    <submittedName>
        <fullName evidence="1">Uncharacterized protein</fullName>
    </submittedName>
</protein>
<evidence type="ECO:0000313" key="2">
    <source>
        <dbReference type="Proteomes" id="UP000008514"/>
    </source>
</evidence>